<reference evidence="4 5" key="1">
    <citation type="journal article" date="2020" name="Nature">
        <title>Six reference-quality genomes reveal evolution of bat adaptations.</title>
        <authorList>
            <person name="Jebb D."/>
            <person name="Huang Z."/>
            <person name="Pippel M."/>
            <person name="Hughes G.M."/>
            <person name="Lavrichenko K."/>
            <person name="Devanna P."/>
            <person name="Winkler S."/>
            <person name="Jermiin L.S."/>
            <person name="Skirmuntt E.C."/>
            <person name="Katzourakis A."/>
            <person name="Burkitt-Gray L."/>
            <person name="Ray D.A."/>
            <person name="Sullivan K.A.M."/>
            <person name="Roscito J.G."/>
            <person name="Kirilenko B.M."/>
            <person name="Davalos L.M."/>
            <person name="Corthals A.P."/>
            <person name="Power M.L."/>
            <person name="Jones G."/>
            <person name="Ransome R.D."/>
            <person name="Dechmann D.K.N."/>
            <person name="Locatelli A.G."/>
            <person name="Puechmaille S.J."/>
            <person name="Fedrigo O."/>
            <person name="Jarvis E.D."/>
            <person name="Hiller M."/>
            <person name="Vernes S.C."/>
            <person name="Myers E.W."/>
            <person name="Teeling E.C."/>
        </authorList>
    </citation>
    <scope>NUCLEOTIDE SEQUENCE [LARGE SCALE GENOMIC DNA]</scope>
    <source>
        <strain evidence="4">MMyoMyo1</strain>
        <tissue evidence="4">Flight muscle</tissue>
    </source>
</reference>
<evidence type="ECO:0000313" key="4">
    <source>
        <dbReference type="EMBL" id="KAF6268148.1"/>
    </source>
</evidence>
<dbReference type="GO" id="GO:0006620">
    <property type="term" value="P:post-translational protein targeting to endoplasmic reticulum membrane"/>
    <property type="evidence" value="ECO:0007669"/>
    <property type="project" value="InterPro"/>
</dbReference>
<evidence type="ECO:0000259" key="3">
    <source>
        <dbReference type="PROSITE" id="PS50053"/>
    </source>
</evidence>
<organism evidence="4 5">
    <name type="scientific">Myotis myotis</name>
    <name type="common">Greater mouse-eared bat</name>
    <name type="synonym">Vespertilio myotis</name>
    <dbReference type="NCBI Taxonomy" id="51298"/>
    <lineage>
        <taxon>Eukaryota</taxon>
        <taxon>Metazoa</taxon>
        <taxon>Chordata</taxon>
        <taxon>Craniata</taxon>
        <taxon>Vertebrata</taxon>
        <taxon>Euteleostomi</taxon>
        <taxon>Mammalia</taxon>
        <taxon>Eutheria</taxon>
        <taxon>Laurasiatheria</taxon>
        <taxon>Chiroptera</taxon>
        <taxon>Yangochiroptera</taxon>
        <taxon>Vespertilionidae</taxon>
        <taxon>Myotis</taxon>
    </lineage>
</organism>
<evidence type="ECO:0000313" key="5">
    <source>
        <dbReference type="Proteomes" id="UP000527355"/>
    </source>
</evidence>
<dbReference type="GO" id="GO:0051087">
    <property type="term" value="F:protein-folding chaperone binding"/>
    <property type="evidence" value="ECO:0007669"/>
    <property type="project" value="TreeGrafter"/>
</dbReference>
<dbReference type="PROSITE" id="PS50053">
    <property type="entry name" value="UBIQUITIN_2"/>
    <property type="match status" value="2"/>
</dbReference>
<dbReference type="GO" id="GO:0071816">
    <property type="term" value="P:tail-anchored membrane protein insertion into ER membrane"/>
    <property type="evidence" value="ECO:0007669"/>
    <property type="project" value="TreeGrafter"/>
</dbReference>
<dbReference type="Proteomes" id="UP000527355">
    <property type="component" value="Unassembled WGS sequence"/>
</dbReference>
<comment type="subcellular location">
    <subcellularLocation>
        <location evidence="1">Cytoplasm</location>
        <location evidence="1">Cytosol</location>
    </subcellularLocation>
</comment>
<dbReference type="InterPro" id="IPR000626">
    <property type="entry name" value="Ubiquitin-like_dom"/>
</dbReference>
<feature type="domain" description="Ubiquitin-like" evidence="3">
    <location>
        <begin position="3"/>
        <end position="75"/>
    </location>
</feature>
<dbReference type="Gene3D" id="3.10.20.90">
    <property type="entry name" value="Phosphatidylinositol 3-kinase Catalytic Subunit, Chain A, domain 1"/>
    <property type="match status" value="2"/>
</dbReference>
<gene>
    <name evidence="4" type="ORF">mMyoMyo1_006961</name>
</gene>
<accession>A0A7J7QW62</accession>
<dbReference type="SMART" id="SM00213">
    <property type="entry name" value="UBQ"/>
    <property type="match status" value="2"/>
</dbReference>
<dbReference type="PANTHER" id="PTHR46555">
    <property type="entry name" value="UBIQUITIN-LIKE PROTEIN 4A"/>
    <property type="match status" value="1"/>
</dbReference>
<proteinExistence type="predicted"/>
<keyword evidence="2" id="KW-0963">Cytoplasm</keyword>
<dbReference type="Pfam" id="PF00240">
    <property type="entry name" value="ubiquitin"/>
    <property type="match status" value="2"/>
</dbReference>
<feature type="domain" description="Ubiquitin-like" evidence="3">
    <location>
        <begin position="81"/>
        <end position="156"/>
    </location>
</feature>
<dbReference type="OrthoDB" id="1885901at2759"/>
<dbReference type="VEuPathDB" id="HostDB:GeneID_118655585"/>
<dbReference type="GO" id="GO:0071818">
    <property type="term" value="C:BAT3 complex"/>
    <property type="evidence" value="ECO:0007669"/>
    <property type="project" value="TreeGrafter"/>
</dbReference>
<protein>
    <submittedName>
        <fullName evidence="4">ISG15 ubiquitin like modifier</fullName>
    </submittedName>
</protein>
<dbReference type="PANTHER" id="PTHR46555:SF1">
    <property type="entry name" value="UBIQUITIN-LIKE PROTEIN 4A"/>
    <property type="match status" value="1"/>
</dbReference>
<evidence type="ECO:0000256" key="1">
    <source>
        <dbReference type="ARBA" id="ARBA00004514"/>
    </source>
</evidence>
<name>A0A7J7QW62_MYOMY</name>
<dbReference type="InterPro" id="IPR029071">
    <property type="entry name" value="Ubiquitin-like_domsf"/>
</dbReference>
<comment type="caution">
    <text evidence="4">The sequence shown here is derived from an EMBL/GenBank/DDBJ whole genome shotgun (WGS) entry which is preliminary data.</text>
</comment>
<dbReference type="InterPro" id="IPR047154">
    <property type="entry name" value="UBL4A-like"/>
</dbReference>
<dbReference type="AlphaFoldDB" id="A0A7J7QW62"/>
<keyword evidence="5" id="KW-1185">Reference proteome</keyword>
<evidence type="ECO:0000256" key="2">
    <source>
        <dbReference type="ARBA" id="ARBA00022490"/>
    </source>
</evidence>
<dbReference type="EMBL" id="JABWUV010000048">
    <property type="protein sequence ID" value="KAF6268148.1"/>
    <property type="molecule type" value="Genomic_DNA"/>
</dbReference>
<dbReference type="SUPFAM" id="SSF54236">
    <property type="entry name" value="Ubiquitin-like"/>
    <property type="match status" value="2"/>
</dbReference>
<sequence>MGGYLKVKMLSKEFQVPMRDSMLLSELKQLITQKIQVPAFQQRLLVQGSNEVLQDGVPLAHQGLRSGSEVVLVVQSCDRPLSILVRNDRGHTRAYEVQLTQKVARLKEQVANRESTNVDQFWLSFQGQPLDDEKQLGEYDLTPHCTLQMNLRLRGGEEGPGGQR</sequence>
<dbReference type="FunFam" id="3.10.20.90:FF:000264">
    <property type="entry name" value="ISG15 ubiquitin-like modifier"/>
    <property type="match status" value="1"/>
</dbReference>